<evidence type="ECO:0000313" key="1">
    <source>
        <dbReference type="EMBL" id="OAG00246.1"/>
    </source>
</evidence>
<dbReference type="AlphaFoldDB" id="A0A177BYM0"/>
<dbReference type="GeneID" id="28769415"/>
<organism evidence="1 2">
    <name type="scientific">Paraphaeosphaeria sporulosa</name>
    <dbReference type="NCBI Taxonomy" id="1460663"/>
    <lineage>
        <taxon>Eukaryota</taxon>
        <taxon>Fungi</taxon>
        <taxon>Dikarya</taxon>
        <taxon>Ascomycota</taxon>
        <taxon>Pezizomycotina</taxon>
        <taxon>Dothideomycetes</taxon>
        <taxon>Pleosporomycetidae</taxon>
        <taxon>Pleosporales</taxon>
        <taxon>Massarineae</taxon>
        <taxon>Didymosphaeriaceae</taxon>
        <taxon>Paraphaeosphaeria</taxon>
    </lineage>
</organism>
<proteinExistence type="predicted"/>
<evidence type="ECO:0000313" key="2">
    <source>
        <dbReference type="Proteomes" id="UP000077069"/>
    </source>
</evidence>
<protein>
    <submittedName>
        <fullName evidence="1">Uncharacterized protein</fullName>
    </submittedName>
</protein>
<accession>A0A177BYM0</accession>
<name>A0A177BYM0_9PLEO</name>
<keyword evidence="2" id="KW-1185">Reference proteome</keyword>
<dbReference type="RefSeq" id="XP_018030611.1">
    <property type="nucleotide sequence ID" value="XM_018185929.1"/>
</dbReference>
<reference evidence="1 2" key="1">
    <citation type="submission" date="2016-05" db="EMBL/GenBank/DDBJ databases">
        <title>Comparative analysis of secretome profiles of manganese(II)-oxidizing ascomycete fungi.</title>
        <authorList>
            <consortium name="DOE Joint Genome Institute"/>
            <person name="Zeiner C.A."/>
            <person name="Purvine S.O."/>
            <person name="Zink E.M."/>
            <person name="Wu S."/>
            <person name="Pasa-Tolic L."/>
            <person name="Chaput D.L."/>
            <person name="Haridas S."/>
            <person name="Grigoriev I.V."/>
            <person name="Santelli C.M."/>
            <person name="Hansel C.M."/>
        </authorList>
    </citation>
    <scope>NUCLEOTIDE SEQUENCE [LARGE SCALE GENOMIC DNA]</scope>
    <source>
        <strain evidence="1 2">AP3s5-JAC2a</strain>
    </source>
</reference>
<dbReference type="Proteomes" id="UP000077069">
    <property type="component" value="Unassembled WGS sequence"/>
</dbReference>
<sequence length="221" mass="23881">MRSTWRQLVGSFGFALDCGNGNGQLRVCKADSVGFGECGAVRGKGPVDDLVGAFAPLEVCAVGASGKAEISVSTLLYVFHGERCPYGELFDSLCSVVINTGCAKGCVLNVGQNYAVCLPLREIHVLDYAEMKGWLQPLVFWAHLHSRIAHGGVMHSLFSPRARNSRPMLVVRKVIVDRLLAPFCPCAAFCRDLQRAQSAQVLHLSSGPTVGGWWQTLTWSG</sequence>
<dbReference type="EMBL" id="KV441560">
    <property type="protein sequence ID" value="OAG00246.1"/>
    <property type="molecule type" value="Genomic_DNA"/>
</dbReference>
<dbReference type="InParanoid" id="A0A177BYM0"/>
<gene>
    <name evidence="1" type="ORF">CC84DRAFT_363880</name>
</gene>